<reference evidence="2 3" key="1">
    <citation type="submission" date="2017-11" db="EMBL/GenBank/DDBJ databases">
        <title>Genomic Encyclopedia of Archaeal and Bacterial Type Strains, Phase II (KMG-II): From Individual Species to Whole Genera.</title>
        <authorList>
            <person name="Goeker M."/>
        </authorList>
    </citation>
    <scope>NUCLEOTIDE SEQUENCE [LARGE SCALE GENOMIC DNA]</scope>
    <source>
        <strain evidence="2 3">DSM 28175</strain>
    </source>
</reference>
<sequence length="591" mass="65418">MGVCYLYNIIRSNKPAFAAPFLQMNKLFITFLFIASAALTRAQSIQSRQYPQNFFKYPIDLPPSTAGSFGELRPNHFHSGLDFKTNQRTGYPVHATAMGYISRLRVQFGGFGNAVYITHPNGFTSVYGHLQSFNPQIAKAIRDEQYAQQRYDVDFQVPPLLMPVNELQVIGISGNTGASAGPHLHFELRDAVTEQTINPQLFGLTIPDKIAPAITAAAVYNLGDKPFSENTPHRFFAVTGSGPNHRLTKPQVIEVSGNTGFGISATDVNSASPNKNGVYSIELKVDGKTVYTFAVERFGFDQTRAINGYIDYPTYLMQGRYIQKCFIPPGSSITLYPQSANGGIVTFNDAALHNVEYVVKDLAGNTSSLKLQVRSVIKPSAADAPLKGTLFKHDKKNEYATDKVKVTVTPGNLYDDVDFVYSLLPKRPGAFSATHRIHNRLTPIHDSFELWIKPEVELGTLAAKAVIANTAGYCDTSRVDGGFVKATPRAFGDYYVTVDTVAPYATPINIQNGSNLSAAKKISLKIGDNLSGIKSYKGYIDGKWVLMEWDYKTRVLNYTFDNSVAQGKHLFELTLSDYKNNIKQFKAEFYR</sequence>
<keyword evidence="3" id="KW-1185">Reference proteome</keyword>
<dbReference type="EMBL" id="PGFJ01000001">
    <property type="protein sequence ID" value="PJJ84177.1"/>
    <property type="molecule type" value="Genomic_DNA"/>
</dbReference>
<evidence type="ECO:0000313" key="3">
    <source>
        <dbReference type="Proteomes" id="UP000242687"/>
    </source>
</evidence>
<dbReference type="Gene3D" id="2.70.70.10">
    <property type="entry name" value="Glucose Permease (Domain IIA)"/>
    <property type="match status" value="1"/>
</dbReference>
<dbReference type="CDD" id="cd12797">
    <property type="entry name" value="M23_peptidase"/>
    <property type="match status" value="1"/>
</dbReference>
<dbReference type="InterPro" id="IPR050570">
    <property type="entry name" value="Cell_wall_metabolism_enzyme"/>
</dbReference>
<protein>
    <submittedName>
        <fullName evidence="2">Peptidase M23-like protein</fullName>
    </submittedName>
</protein>
<dbReference type="SUPFAM" id="SSF51261">
    <property type="entry name" value="Duplicated hybrid motif"/>
    <property type="match status" value="1"/>
</dbReference>
<proteinExistence type="predicted"/>
<dbReference type="PANTHER" id="PTHR21666">
    <property type="entry name" value="PEPTIDASE-RELATED"/>
    <property type="match status" value="1"/>
</dbReference>
<dbReference type="Pfam" id="PF01551">
    <property type="entry name" value="Peptidase_M23"/>
    <property type="match status" value="1"/>
</dbReference>
<dbReference type="Proteomes" id="UP000242687">
    <property type="component" value="Unassembled WGS sequence"/>
</dbReference>
<feature type="domain" description="M23ase beta-sheet core" evidence="1">
    <location>
        <begin position="77"/>
        <end position="136"/>
    </location>
</feature>
<dbReference type="PANTHER" id="PTHR21666:SF285">
    <property type="entry name" value="M23 FAMILY METALLOPEPTIDASE"/>
    <property type="match status" value="1"/>
</dbReference>
<name>A0A2H9VTL8_9SPHI</name>
<accession>A0A2H9VTL8</accession>
<evidence type="ECO:0000259" key="1">
    <source>
        <dbReference type="Pfam" id="PF01551"/>
    </source>
</evidence>
<dbReference type="GO" id="GO:0004222">
    <property type="term" value="F:metalloendopeptidase activity"/>
    <property type="evidence" value="ECO:0007669"/>
    <property type="project" value="TreeGrafter"/>
</dbReference>
<gene>
    <name evidence="2" type="ORF">CLV57_1186</name>
</gene>
<dbReference type="InterPro" id="IPR016047">
    <property type="entry name" value="M23ase_b-sheet_dom"/>
</dbReference>
<evidence type="ECO:0000313" key="2">
    <source>
        <dbReference type="EMBL" id="PJJ84177.1"/>
    </source>
</evidence>
<comment type="caution">
    <text evidence="2">The sequence shown here is derived from an EMBL/GenBank/DDBJ whole genome shotgun (WGS) entry which is preliminary data.</text>
</comment>
<dbReference type="InterPro" id="IPR011055">
    <property type="entry name" value="Dup_hybrid_motif"/>
</dbReference>
<organism evidence="2 3">
    <name type="scientific">Mucilaginibacter auburnensis</name>
    <dbReference type="NCBI Taxonomy" id="1457233"/>
    <lineage>
        <taxon>Bacteria</taxon>
        <taxon>Pseudomonadati</taxon>
        <taxon>Bacteroidota</taxon>
        <taxon>Sphingobacteriia</taxon>
        <taxon>Sphingobacteriales</taxon>
        <taxon>Sphingobacteriaceae</taxon>
        <taxon>Mucilaginibacter</taxon>
    </lineage>
</organism>
<dbReference type="AlphaFoldDB" id="A0A2H9VTL8"/>